<feature type="domain" description="N-acetyltransferase" evidence="3">
    <location>
        <begin position="2"/>
        <end position="178"/>
    </location>
</feature>
<evidence type="ECO:0000259" key="3">
    <source>
        <dbReference type="PROSITE" id="PS51186"/>
    </source>
</evidence>
<accession>A0ABR9RJD3</accession>
<name>A0ABR9RJD3_9FIRM</name>
<dbReference type="RefSeq" id="WP_226394767.1">
    <property type="nucleotide sequence ID" value="NZ_JADCKL010000004.1"/>
</dbReference>
<evidence type="ECO:0000256" key="1">
    <source>
        <dbReference type="ARBA" id="ARBA00022679"/>
    </source>
</evidence>
<gene>
    <name evidence="4" type="ORF">INF30_07405</name>
</gene>
<dbReference type="PROSITE" id="PS51186">
    <property type="entry name" value="GNAT"/>
    <property type="match status" value="1"/>
</dbReference>
<dbReference type="InterPro" id="IPR000182">
    <property type="entry name" value="GNAT_dom"/>
</dbReference>
<evidence type="ECO:0000313" key="5">
    <source>
        <dbReference type="Proteomes" id="UP000758652"/>
    </source>
</evidence>
<keyword evidence="2" id="KW-0012">Acyltransferase</keyword>
<dbReference type="CDD" id="cd04301">
    <property type="entry name" value="NAT_SF"/>
    <property type="match status" value="1"/>
</dbReference>
<keyword evidence="5" id="KW-1185">Reference proteome</keyword>
<protein>
    <submittedName>
        <fullName evidence="4">GNAT family N-acetyltransferase</fullName>
    </submittedName>
</protein>
<dbReference type="Gene3D" id="3.40.630.30">
    <property type="match status" value="1"/>
</dbReference>
<dbReference type="PANTHER" id="PTHR43877">
    <property type="entry name" value="AMINOALKYLPHOSPHONATE N-ACETYLTRANSFERASE-RELATED-RELATED"/>
    <property type="match status" value="1"/>
</dbReference>
<organism evidence="4 5">
    <name type="scientific">Claveliimonas monacensis</name>
    <dbReference type="NCBI Taxonomy" id="2779351"/>
    <lineage>
        <taxon>Bacteria</taxon>
        <taxon>Bacillati</taxon>
        <taxon>Bacillota</taxon>
        <taxon>Clostridia</taxon>
        <taxon>Lachnospirales</taxon>
        <taxon>Lachnospiraceae</taxon>
        <taxon>Claveliimonas</taxon>
    </lineage>
</organism>
<dbReference type="InterPro" id="IPR016181">
    <property type="entry name" value="Acyl_CoA_acyltransferase"/>
</dbReference>
<evidence type="ECO:0000313" key="4">
    <source>
        <dbReference type="EMBL" id="MBE5063085.1"/>
    </source>
</evidence>
<sequence>MTIFRHSTPEDIEKITEIAGCASDFLRAQGIDQWQKGYPDRQIFLSDTGTGLGYVLEEHGQIAAVCAITFTEDPSYREIFDGQWLTEREGEKAPAYAAIHRMAVNAALRGKGYAGQLFENAASLAREKGMKSIRIDTHEGNLPMQSALKKAGFIRCGRIFLQGGAEDGDPRIAFEKLL</sequence>
<reference evidence="4 5" key="1">
    <citation type="submission" date="2020-10" db="EMBL/GenBank/DDBJ databases">
        <title>ChiBAC.</title>
        <authorList>
            <person name="Zenner C."/>
            <person name="Hitch T.C.A."/>
            <person name="Clavel T."/>
        </authorList>
    </citation>
    <scope>NUCLEOTIDE SEQUENCE [LARGE SCALE GENOMIC DNA]</scope>
    <source>
        <strain evidence="4 5">DSM 108991</strain>
    </source>
</reference>
<dbReference type="Proteomes" id="UP000758652">
    <property type="component" value="Unassembled WGS sequence"/>
</dbReference>
<evidence type="ECO:0000256" key="2">
    <source>
        <dbReference type="ARBA" id="ARBA00023315"/>
    </source>
</evidence>
<dbReference type="PANTHER" id="PTHR43877:SF2">
    <property type="entry name" value="AMINOALKYLPHOSPHONATE N-ACETYLTRANSFERASE-RELATED"/>
    <property type="match status" value="1"/>
</dbReference>
<dbReference type="InterPro" id="IPR050832">
    <property type="entry name" value="Bact_Acetyltransf"/>
</dbReference>
<dbReference type="SUPFAM" id="SSF55729">
    <property type="entry name" value="Acyl-CoA N-acyltransferases (Nat)"/>
    <property type="match status" value="1"/>
</dbReference>
<dbReference type="Pfam" id="PF00583">
    <property type="entry name" value="Acetyltransf_1"/>
    <property type="match status" value="1"/>
</dbReference>
<keyword evidence="1" id="KW-0808">Transferase</keyword>
<comment type="caution">
    <text evidence="4">The sequence shown here is derived from an EMBL/GenBank/DDBJ whole genome shotgun (WGS) entry which is preliminary data.</text>
</comment>
<dbReference type="EMBL" id="JADCKL010000004">
    <property type="protein sequence ID" value="MBE5063085.1"/>
    <property type="molecule type" value="Genomic_DNA"/>
</dbReference>
<proteinExistence type="predicted"/>